<proteinExistence type="predicted"/>
<gene>
    <name evidence="1" type="ORF">PL8927_790049</name>
</gene>
<reference evidence="1" key="1">
    <citation type="submission" date="2019-10" db="EMBL/GenBank/DDBJ databases">
        <authorList>
            <consortium name="Genoscope - CEA"/>
            <person name="William W."/>
        </authorList>
    </citation>
    <scope>NUCLEOTIDE SEQUENCE [LARGE SCALE GENOMIC DNA]</scope>
    <source>
        <strain evidence="1">BBR_PRJEB10992</strain>
    </source>
</reference>
<organism evidence="1 2">
    <name type="scientific">Planktothrix serta PCC 8927</name>
    <dbReference type="NCBI Taxonomy" id="671068"/>
    <lineage>
        <taxon>Bacteria</taxon>
        <taxon>Bacillati</taxon>
        <taxon>Cyanobacteriota</taxon>
        <taxon>Cyanophyceae</taxon>
        <taxon>Oscillatoriophycideae</taxon>
        <taxon>Oscillatoriales</taxon>
        <taxon>Microcoleaceae</taxon>
        <taxon>Planktothrix</taxon>
    </lineage>
</organism>
<evidence type="ECO:0000313" key="2">
    <source>
        <dbReference type="Proteomes" id="UP000184550"/>
    </source>
</evidence>
<accession>A0A7Z9C1J0</accession>
<dbReference type="AlphaFoldDB" id="A0A7Z9C1J0"/>
<protein>
    <submittedName>
        <fullName evidence="1">Uncharacterized protein</fullName>
    </submittedName>
</protein>
<name>A0A7Z9C1J0_9CYAN</name>
<dbReference type="EMBL" id="CZCU02000156">
    <property type="protein sequence ID" value="VXD23884.1"/>
    <property type="molecule type" value="Genomic_DNA"/>
</dbReference>
<dbReference type="Proteomes" id="UP000184550">
    <property type="component" value="Unassembled WGS sequence"/>
</dbReference>
<comment type="caution">
    <text evidence="1">The sequence shown here is derived from an EMBL/GenBank/DDBJ whole genome shotgun (WGS) entry which is preliminary data.</text>
</comment>
<evidence type="ECO:0000313" key="1">
    <source>
        <dbReference type="EMBL" id="VXD23884.1"/>
    </source>
</evidence>
<keyword evidence="2" id="KW-1185">Reference proteome</keyword>
<sequence length="40" mass="4569">MILADNAYSSLEIKDFPGAHPQMSQFLGFFWMSVIFSKDV</sequence>